<proteinExistence type="predicted"/>
<organism evidence="2 3">
    <name type="scientific">Linnemannia hyalina</name>
    <dbReference type="NCBI Taxonomy" id="64524"/>
    <lineage>
        <taxon>Eukaryota</taxon>
        <taxon>Fungi</taxon>
        <taxon>Fungi incertae sedis</taxon>
        <taxon>Mucoromycota</taxon>
        <taxon>Mortierellomycotina</taxon>
        <taxon>Mortierellomycetes</taxon>
        <taxon>Mortierellales</taxon>
        <taxon>Mortierellaceae</taxon>
        <taxon>Linnemannia</taxon>
    </lineage>
</organism>
<gene>
    <name evidence="2" type="ORF">KI688_001022</name>
</gene>
<reference evidence="2" key="1">
    <citation type="submission" date="2021-06" db="EMBL/GenBank/DDBJ databases">
        <title>Genome Sequence of Mortierella hyaline Strain SCG-10, a Cold-Adapted, Nitrate-Reducing Fungus Isolated from Soil in Minnesota, USA.</title>
        <authorList>
            <person name="Aldossari N."/>
        </authorList>
    </citation>
    <scope>NUCLEOTIDE SEQUENCE</scope>
    <source>
        <strain evidence="2">SCG-10</strain>
    </source>
</reference>
<evidence type="ECO:0000256" key="1">
    <source>
        <dbReference type="SAM" id="MobiDB-lite"/>
    </source>
</evidence>
<evidence type="ECO:0000313" key="2">
    <source>
        <dbReference type="EMBL" id="KAG9073230.1"/>
    </source>
</evidence>
<dbReference type="OrthoDB" id="6347512at2759"/>
<dbReference type="Proteomes" id="UP000707451">
    <property type="component" value="Unassembled WGS sequence"/>
</dbReference>
<dbReference type="AlphaFoldDB" id="A0A9P7Y5D7"/>
<evidence type="ECO:0000313" key="3">
    <source>
        <dbReference type="Proteomes" id="UP000707451"/>
    </source>
</evidence>
<feature type="region of interest" description="Disordered" evidence="1">
    <location>
        <begin position="96"/>
        <end position="123"/>
    </location>
</feature>
<dbReference type="EMBL" id="JAHRHY010000001">
    <property type="protein sequence ID" value="KAG9073230.1"/>
    <property type="molecule type" value="Genomic_DNA"/>
</dbReference>
<accession>A0A9P7Y5D7</accession>
<keyword evidence="3" id="KW-1185">Reference proteome</keyword>
<protein>
    <submittedName>
        <fullName evidence="2">Uncharacterized protein</fullName>
    </submittedName>
</protein>
<sequence>MLSFTHSVAFSGFSARFLKSLEEQQNIPVEKRLDAPASIKALKEMSAKGGLNMKFDEYRLRYLDHLEEKKGFEGMVDFLTDTINNLLHRRFEKQERLRELEEQQQKESETSDADPPLQNLSLK</sequence>
<feature type="compositionally biased region" description="Basic and acidic residues" evidence="1">
    <location>
        <begin position="96"/>
        <end position="109"/>
    </location>
</feature>
<comment type="caution">
    <text evidence="2">The sequence shown here is derived from an EMBL/GenBank/DDBJ whole genome shotgun (WGS) entry which is preliminary data.</text>
</comment>
<name>A0A9P7Y5D7_9FUNG</name>